<protein>
    <submittedName>
        <fullName evidence="3">Uncharacterized protein</fullName>
    </submittedName>
</protein>
<feature type="signal peptide" evidence="2">
    <location>
        <begin position="1"/>
        <end position="29"/>
    </location>
</feature>
<reference evidence="4" key="1">
    <citation type="journal article" date="2019" name="Int. J. Syst. Evol. Microbiol.">
        <title>The Global Catalogue of Microorganisms (GCM) 10K type strain sequencing project: providing services to taxonomists for standard genome sequencing and annotation.</title>
        <authorList>
            <consortium name="The Broad Institute Genomics Platform"/>
            <consortium name="The Broad Institute Genome Sequencing Center for Infectious Disease"/>
            <person name="Wu L."/>
            <person name="Ma J."/>
        </authorList>
    </citation>
    <scope>NUCLEOTIDE SEQUENCE [LARGE SCALE GENOMIC DNA]</scope>
    <source>
        <strain evidence="4">CGMCC 4.7192</strain>
    </source>
</reference>
<organism evidence="3 4">
    <name type="scientific">Kiloniella antarctica</name>
    <dbReference type="NCBI Taxonomy" id="1550907"/>
    <lineage>
        <taxon>Bacteria</taxon>
        <taxon>Pseudomonadati</taxon>
        <taxon>Pseudomonadota</taxon>
        <taxon>Alphaproteobacteria</taxon>
        <taxon>Rhodospirillales</taxon>
        <taxon>Kiloniellaceae</taxon>
        <taxon>Kiloniella</taxon>
    </lineage>
</organism>
<keyword evidence="2" id="KW-0732">Signal</keyword>
<evidence type="ECO:0000313" key="3">
    <source>
        <dbReference type="EMBL" id="MFD2206533.1"/>
    </source>
</evidence>
<keyword evidence="4" id="KW-1185">Reference proteome</keyword>
<proteinExistence type="predicted"/>
<dbReference type="Proteomes" id="UP001597294">
    <property type="component" value="Unassembled WGS sequence"/>
</dbReference>
<sequence>MNKFKKILLGASVVTLGVGSVMISSNVLAASSGNSEYVDNVNLGFPGYAAVINIKNTSVNNNFKTINLDVLEDKLNFKISGTVTCKDKNNVKFLGAHVYFGGVGIGGLGGLSTSGTLFHDTIDVGYTDGSHSISEYTEDTFTVPLNEVKNGHPALRVDALKELDKKLQAYVQGGGEAIEFYKLDQEVVINRPISLAAICGKNGNNTVGFETKNHTIQIKYEGDPNLKQAPMLNAQLGGNLPNQINQNLPLQLSQATFQPNMPHHIGKCVPDSNPTIRVNYKGTGKGNIRFKVGEEEGNFVIFNSNQSSYNSADQMNRYFDFDYPLIEKMNQDQFKWWKTINKTYNHSLTIKAQVKDQNSDSYGAWKDFGTATFKHRCTPQVKVLTSPGLGGYQGQENSNTSIVKPNLKMKPQRAPLDKVSPNTEKPKRLKIVEPE</sequence>
<feature type="chain" id="PRO_5046873397" evidence="2">
    <location>
        <begin position="30"/>
        <end position="435"/>
    </location>
</feature>
<evidence type="ECO:0000313" key="4">
    <source>
        <dbReference type="Proteomes" id="UP001597294"/>
    </source>
</evidence>
<evidence type="ECO:0000256" key="2">
    <source>
        <dbReference type="SAM" id="SignalP"/>
    </source>
</evidence>
<dbReference type="EMBL" id="JBHUII010000004">
    <property type="protein sequence ID" value="MFD2206533.1"/>
    <property type="molecule type" value="Genomic_DNA"/>
</dbReference>
<name>A0ABW5BK48_9PROT</name>
<feature type="compositionally biased region" description="Polar residues" evidence="1">
    <location>
        <begin position="394"/>
        <end position="403"/>
    </location>
</feature>
<gene>
    <name evidence="3" type="ORF">ACFSKO_12945</name>
</gene>
<evidence type="ECO:0000256" key="1">
    <source>
        <dbReference type="SAM" id="MobiDB-lite"/>
    </source>
</evidence>
<comment type="caution">
    <text evidence="3">The sequence shown here is derived from an EMBL/GenBank/DDBJ whole genome shotgun (WGS) entry which is preliminary data.</text>
</comment>
<accession>A0ABW5BK48</accession>
<feature type="compositionally biased region" description="Basic and acidic residues" evidence="1">
    <location>
        <begin position="424"/>
        <end position="435"/>
    </location>
</feature>
<dbReference type="RefSeq" id="WP_380252199.1">
    <property type="nucleotide sequence ID" value="NZ_JBHUII010000004.1"/>
</dbReference>
<feature type="region of interest" description="Disordered" evidence="1">
    <location>
        <begin position="388"/>
        <end position="435"/>
    </location>
</feature>